<dbReference type="Proteomes" id="UP000294823">
    <property type="component" value="Unassembled WGS sequence"/>
</dbReference>
<evidence type="ECO:0000313" key="6">
    <source>
        <dbReference type="Proteomes" id="UP000294823"/>
    </source>
</evidence>
<feature type="transmembrane region" description="Helical" evidence="3">
    <location>
        <begin position="178"/>
        <end position="201"/>
    </location>
</feature>
<sequence>MMSRLWARGLLLAYLLVVLLCLSTFGVYYSEARRLVGANYAAMVTDLVRAQHDPDRLRLILESLVERPDPIYLEQLRDLIWRIPLRIQGLDNHLRHSDLPPQDYRPFVAELADAEGRLSELERVIDRVGRDSTLTPQEAHLLRELGLDIEESLAWSYSELNQLLHQASADQRHFMQRLTLAVAVLMWSLLVAIGGVLLMLWRLQVQSEAMQRLSLTDQLTGLGNRRRLLQEAEGAFARRERSDEPLALVLLDLDHFKRFNDTYGHPQGDEVLVRFARLLQESVRRMDVVARMGGEEFAILMPHSDLDAAHRLADRLLEAVGKMPLPGAAATGELSVSIGIAEAGEQDDFDRLYARADRRLYRAKELGRDRVEWAT</sequence>
<protein>
    <recommendedName>
        <fullName evidence="1">diguanylate cyclase</fullName>
        <ecNumber evidence="1">2.7.7.65</ecNumber>
    </recommendedName>
</protein>
<proteinExistence type="predicted"/>
<comment type="caution">
    <text evidence="5">The sequence shown here is derived from an EMBL/GenBank/DDBJ whole genome shotgun (WGS) entry which is preliminary data.</text>
</comment>
<keyword evidence="3" id="KW-0812">Transmembrane</keyword>
<dbReference type="SUPFAM" id="SSF55073">
    <property type="entry name" value="Nucleotide cyclase"/>
    <property type="match status" value="1"/>
</dbReference>
<keyword evidence="3" id="KW-1133">Transmembrane helix</keyword>
<evidence type="ECO:0000259" key="4">
    <source>
        <dbReference type="PROSITE" id="PS50887"/>
    </source>
</evidence>
<dbReference type="CDD" id="cd01949">
    <property type="entry name" value="GGDEF"/>
    <property type="match status" value="1"/>
</dbReference>
<dbReference type="EC" id="2.7.7.65" evidence="1"/>
<dbReference type="SMART" id="SM00267">
    <property type="entry name" value="GGDEF"/>
    <property type="match status" value="1"/>
</dbReference>
<keyword evidence="6" id="KW-1185">Reference proteome</keyword>
<dbReference type="InterPro" id="IPR050469">
    <property type="entry name" value="Diguanylate_Cyclase"/>
</dbReference>
<dbReference type="NCBIfam" id="TIGR00254">
    <property type="entry name" value="GGDEF"/>
    <property type="match status" value="1"/>
</dbReference>
<reference evidence="5 6" key="1">
    <citation type="submission" date="2019-03" db="EMBL/GenBank/DDBJ databases">
        <title>Halomonas marinisediminis sp. nov., a moderately halophilic bacterium isolated from the Bohai Gulf.</title>
        <authorList>
            <person name="Ji X."/>
        </authorList>
    </citation>
    <scope>NUCLEOTIDE SEQUENCE [LARGE SCALE GENOMIC DNA]</scope>
    <source>
        <strain evidence="5 6">204</strain>
    </source>
</reference>
<evidence type="ECO:0000256" key="3">
    <source>
        <dbReference type="SAM" id="Phobius"/>
    </source>
</evidence>
<accession>A0ABY2D9C8</accession>
<evidence type="ECO:0000256" key="2">
    <source>
        <dbReference type="ARBA" id="ARBA00034247"/>
    </source>
</evidence>
<evidence type="ECO:0000313" key="5">
    <source>
        <dbReference type="EMBL" id="TDB04634.1"/>
    </source>
</evidence>
<dbReference type="Pfam" id="PF00990">
    <property type="entry name" value="GGDEF"/>
    <property type="match status" value="1"/>
</dbReference>
<evidence type="ECO:0000256" key="1">
    <source>
        <dbReference type="ARBA" id="ARBA00012528"/>
    </source>
</evidence>
<keyword evidence="3" id="KW-0472">Membrane</keyword>
<organism evidence="5 6">
    <name type="scientific">Halomonas marinisediminis</name>
    <dbReference type="NCBI Taxonomy" id="2546095"/>
    <lineage>
        <taxon>Bacteria</taxon>
        <taxon>Pseudomonadati</taxon>
        <taxon>Pseudomonadota</taxon>
        <taxon>Gammaproteobacteria</taxon>
        <taxon>Oceanospirillales</taxon>
        <taxon>Halomonadaceae</taxon>
        <taxon>Halomonas</taxon>
    </lineage>
</organism>
<dbReference type="EMBL" id="SLTR01000003">
    <property type="protein sequence ID" value="TDB04634.1"/>
    <property type="molecule type" value="Genomic_DNA"/>
</dbReference>
<comment type="catalytic activity">
    <reaction evidence="2">
        <text>2 GTP = 3',3'-c-di-GMP + 2 diphosphate</text>
        <dbReference type="Rhea" id="RHEA:24898"/>
        <dbReference type="ChEBI" id="CHEBI:33019"/>
        <dbReference type="ChEBI" id="CHEBI:37565"/>
        <dbReference type="ChEBI" id="CHEBI:58805"/>
        <dbReference type="EC" id="2.7.7.65"/>
    </reaction>
</comment>
<gene>
    <name evidence="5" type="ORF">E0702_03670</name>
</gene>
<dbReference type="Gene3D" id="3.30.70.270">
    <property type="match status" value="1"/>
</dbReference>
<dbReference type="PANTHER" id="PTHR45138">
    <property type="entry name" value="REGULATORY COMPONENTS OF SENSORY TRANSDUCTION SYSTEM"/>
    <property type="match status" value="1"/>
</dbReference>
<dbReference type="PANTHER" id="PTHR45138:SF9">
    <property type="entry name" value="DIGUANYLATE CYCLASE DGCM-RELATED"/>
    <property type="match status" value="1"/>
</dbReference>
<dbReference type="InterPro" id="IPR043128">
    <property type="entry name" value="Rev_trsase/Diguanyl_cyclase"/>
</dbReference>
<dbReference type="InterPro" id="IPR000160">
    <property type="entry name" value="GGDEF_dom"/>
</dbReference>
<name>A0ABY2D9C8_9GAMM</name>
<dbReference type="PROSITE" id="PS50887">
    <property type="entry name" value="GGDEF"/>
    <property type="match status" value="1"/>
</dbReference>
<feature type="domain" description="GGDEF" evidence="4">
    <location>
        <begin position="244"/>
        <end position="375"/>
    </location>
</feature>
<dbReference type="InterPro" id="IPR029787">
    <property type="entry name" value="Nucleotide_cyclase"/>
</dbReference>